<dbReference type="Proteomes" id="UP001234989">
    <property type="component" value="Chromosome 6"/>
</dbReference>
<evidence type="ECO:0000313" key="2">
    <source>
        <dbReference type="EMBL" id="WMV33332.1"/>
    </source>
</evidence>
<name>A0AAF0R3M9_SOLVR</name>
<evidence type="ECO:0000256" key="1">
    <source>
        <dbReference type="SAM" id="MobiDB-lite"/>
    </source>
</evidence>
<feature type="compositionally biased region" description="Low complexity" evidence="1">
    <location>
        <begin position="19"/>
        <end position="30"/>
    </location>
</feature>
<proteinExistence type="predicted"/>
<gene>
    <name evidence="2" type="ORF">MTR67_026717</name>
</gene>
<organism evidence="2 3">
    <name type="scientific">Solanum verrucosum</name>
    <dbReference type="NCBI Taxonomy" id="315347"/>
    <lineage>
        <taxon>Eukaryota</taxon>
        <taxon>Viridiplantae</taxon>
        <taxon>Streptophyta</taxon>
        <taxon>Embryophyta</taxon>
        <taxon>Tracheophyta</taxon>
        <taxon>Spermatophyta</taxon>
        <taxon>Magnoliopsida</taxon>
        <taxon>eudicotyledons</taxon>
        <taxon>Gunneridae</taxon>
        <taxon>Pentapetalae</taxon>
        <taxon>asterids</taxon>
        <taxon>lamiids</taxon>
        <taxon>Solanales</taxon>
        <taxon>Solanaceae</taxon>
        <taxon>Solanoideae</taxon>
        <taxon>Solaneae</taxon>
        <taxon>Solanum</taxon>
    </lineage>
</organism>
<accession>A0AAF0R3M9</accession>
<protein>
    <submittedName>
        <fullName evidence="2">Uncharacterized protein</fullName>
    </submittedName>
</protein>
<evidence type="ECO:0000313" key="3">
    <source>
        <dbReference type="Proteomes" id="UP001234989"/>
    </source>
</evidence>
<dbReference type="AlphaFoldDB" id="A0AAF0R3M9"/>
<dbReference type="EMBL" id="CP133617">
    <property type="protein sequence ID" value="WMV33332.1"/>
    <property type="molecule type" value="Genomic_DNA"/>
</dbReference>
<keyword evidence="3" id="KW-1185">Reference proteome</keyword>
<sequence length="84" mass="9147">MGKRKQNKTMLLCRASEKTSTSSSTPPMVVTPAGQQVIPIAEISSPVSMGIFYVEAGMTISNELQELCVLEKLLNVQNVIGRQH</sequence>
<feature type="region of interest" description="Disordered" evidence="1">
    <location>
        <begin position="1"/>
        <end position="30"/>
    </location>
</feature>
<reference evidence="2" key="1">
    <citation type="submission" date="2023-08" db="EMBL/GenBank/DDBJ databases">
        <title>A de novo genome assembly of Solanum verrucosum Schlechtendal, a Mexican diploid species geographically isolated from the other diploid A-genome species in potato relatives.</title>
        <authorList>
            <person name="Hosaka K."/>
        </authorList>
    </citation>
    <scope>NUCLEOTIDE SEQUENCE</scope>
    <source>
        <tissue evidence="2">Young leaves</tissue>
    </source>
</reference>